<dbReference type="PANTHER" id="PTHR16943">
    <property type="entry name" value="2-METHYLCITRATE DEHYDRATASE-RELATED"/>
    <property type="match status" value="1"/>
</dbReference>
<accession>A0A370NLN8</accession>
<dbReference type="GO" id="GO:0016829">
    <property type="term" value="F:lyase activity"/>
    <property type="evidence" value="ECO:0007669"/>
    <property type="project" value="InterPro"/>
</dbReference>
<gene>
    <name evidence="4" type="ORF">DN412_31000</name>
</gene>
<dbReference type="Pfam" id="PF19305">
    <property type="entry name" value="MmgE_PrpD_C"/>
    <property type="match status" value="1"/>
</dbReference>
<name>A0A370NLN8_9BURK</name>
<comment type="similarity">
    <text evidence="1">Belongs to the PrpD family.</text>
</comment>
<dbReference type="InterPro" id="IPR005656">
    <property type="entry name" value="MmgE_PrpD"/>
</dbReference>
<dbReference type="Proteomes" id="UP000255165">
    <property type="component" value="Unassembled WGS sequence"/>
</dbReference>
<proteinExistence type="inferred from homology"/>
<feature type="domain" description="MmgE/PrpD C-terminal" evidence="3">
    <location>
        <begin position="281"/>
        <end position="451"/>
    </location>
</feature>
<evidence type="ECO:0000313" key="4">
    <source>
        <dbReference type="EMBL" id="RDK06504.1"/>
    </source>
</evidence>
<dbReference type="InterPro" id="IPR036148">
    <property type="entry name" value="MmgE/PrpD_sf"/>
</dbReference>
<dbReference type="Gene3D" id="3.30.1330.120">
    <property type="entry name" value="2-methylcitrate dehydratase PrpD"/>
    <property type="match status" value="1"/>
</dbReference>
<evidence type="ECO:0000256" key="1">
    <source>
        <dbReference type="ARBA" id="ARBA00006174"/>
    </source>
</evidence>
<dbReference type="InterPro" id="IPR045336">
    <property type="entry name" value="MmgE_PrpD_N"/>
</dbReference>
<evidence type="ECO:0000313" key="5">
    <source>
        <dbReference type="Proteomes" id="UP000255165"/>
    </source>
</evidence>
<dbReference type="InterPro" id="IPR045337">
    <property type="entry name" value="MmgE_PrpD_C"/>
</dbReference>
<dbReference type="Pfam" id="PF03972">
    <property type="entry name" value="MmgE_PrpD_N"/>
    <property type="match status" value="1"/>
</dbReference>
<protein>
    <submittedName>
        <fullName evidence="4">MmgE/PrpD family protein</fullName>
    </submittedName>
</protein>
<dbReference type="EMBL" id="QKWJ01000061">
    <property type="protein sequence ID" value="RDK06504.1"/>
    <property type="molecule type" value="Genomic_DNA"/>
</dbReference>
<sequence>MTKTIVEKLADFTAATTFDRLPPGVVTECKRILLDSIGCALAGIDFQKGRAGRDFAKMMGAGTDDASIIGDAVRVSIPAAAFANAELINTMDMDAVTVPGHVAPAVLSTVMAVGEAKSSTGKEIIEAVAIGHEIGNRLGRAVDNLRDTRHGESTPPAVFGYTNPIFGAAASIARMRGQSPVTIANALGIAACISPVNSMMSWIYHAPATTIKYTLKGSLALQAVTAAFMAEYGHRGDLQVLDDAEYGYRRFIGSTKWEPQHIVNNLGVDWRFPAETSYKPYPHCRVFNALLDCVISIVENHDIQPHEIDGIKVYVEGFAEKPVWVNREIADVHDAQFSMYHGIAVAAHRLRPGKAWLEPELIHSPSVMKLMAKVTSEPHPDYVKLLTGNAASRPARVQLMARGRTFIEEKRYPKGSPSPDPDTFMTDEELIAKFTHNAQGTLSGTVIQEVVEALMGLEHVGNWRSVMKLACRQR</sequence>
<reference evidence="5" key="1">
    <citation type="submission" date="2018-06" db="EMBL/GenBank/DDBJ databases">
        <authorList>
            <person name="Feng T."/>
            <person name="Jeon C.O."/>
        </authorList>
    </citation>
    <scope>NUCLEOTIDE SEQUENCE [LARGE SCALE GENOMIC DNA]</scope>
    <source>
        <strain evidence="5">S23</strain>
    </source>
</reference>
<dbReference type="SUPFAM" id="SSF103378">
    <property type="entry name" value="2-methylcitrate dehydratase PrpD"/>
    <property type="match status" value="1"/>
</dbReference>
<feature type="domain" description="MmgE/PrpD N-terminal" evidence="2">
    <location>
        <begin position="7"/>
        <end position="259"/>
    </location>
</feature>
<dbReference type="InterPro" id="IPR042188">
    <property type="entry name" value="MmgE/PrpD_sf_2"/>
</dbReference>
<dbReference type="InterPro" id="IPR042183">
    <property type="entry name" value="MmgE/PrpD_sf_1"/>
</dbReference>
<dbReference type="AlphaFoldDB" id="A0A370NLN8"/>
<comment type="caution">
    <text evidence="4">The sequence shown here is derived from an EMBL/GenBank/DDBJ whole genome shotgun (WGS) entry which is preliminary data.</text>
</comment>
<organism evidence="4 5">
    <name type="scientific">Cupriavidus lacunae</name>
    <dbReference type="NCBI Taxonomy" id="2666307"/>
    <lineage>
        <taxon>Bacteria</taxon>
        <taxon>Pseudomonadati</taxon>
        <taxon>Pseudomonadota</taxon>
        <taxon>Betaproteobacteria</taxon>
        <taxon>Burkholderiales</taxon>
        <taxon>Burkholderiaceae</taxon>
        <taxon>Cupriavidus</taxon>
    </lineage>
</organism>
<evidence type="ECO:0000259" key="2">
    <source>
        <dbReference type="Pfam" id="PF03972"/>
    </source>
</evidence>
<dbReference type="RefSeq" id="WP_115215071.1">
    <property type="nucleotide sequence ID" value="NZ_QKWJ01000061.1"/>
</dbReference>
<dbReference type="PANTHER" id="PTHR16943:SF8">
    <property type="entry name" value="2-METHYLCITRATE DEHYDRATASE"/>
    <property type="match status" value="1"/>
</dbReference>
<keyword evidence="5" id="KW-1185">Reference proteome</keyword>
<dbReference type="Gene3D" id="1.10.4100.10">
    <property type="entry name" value="2-methylcitrate dehydratase PrpD"/>
    <property type="match status" value="1"/>
</dbReference>
<evidence type="ECO:0000259" key="3">
    <source>
        <dbReference type="Pfam" id="PF19305"/>
    </source>
</evidence>